<protein>
    <submittedName>
        <fullName evidence="1">Ubiquitinyl hydrolase 1</fullName>
    </submittedName>
</protein>
<sequence length="139" mass="15630">LHSCSNFLRIDLPRFTCCAILVTPESNRSDQLKIIKEIESEVFHPQEFYSTRSERPDEKKCDASVELMEERLSGDHARAMFGKVSASSADACVAKVPVQDVQQVDSFYAPEQQNVFPMAHESVCIFTLLDAVCMNLSQP</sequence>
<name>A0A183IZ98_9BILA</name>
<evidence type="ECO:0000313" key="1">
    <source>
        <dbReference type="WBParaSite" id="SBAD_0000927101-mRNA-1"/>
    </source>
</evidence>
<proteinExistence type="predicted"/>
<reference evidence="1" key="1">
    <citation type="submission" date="2016-06" db="UniProtKB">
        <authorList>
            <consortium name="WormBaseParasite"/>
        </authorList>
    </citation>
    <scope>IDENTIFICATION</scope>
</reference>
<organism evidence="1">
    <name type="scientific">Soboliphyme baturini</name>
    <dbReference type="NCBI Taxonomy" id="241478"/>
    <lineage>
        <taxon>Eukaryota</taxon>
        <taxon>Metazoa</taxon>
        <taxon>Ecdysozoa</taxon>
        <taxon>Nematoda</taxon>
        <taxon>Enoplea</taxon>
        <taxon>Dorylaimia</taxon>
        <taxon>Dioctophymatida</taxon>
        <taxon>Dioctophymatoidea</taxon>
        <taxon>Soboliphymatidae</taxon>
        <taxon>Soboliphyme</taxon>
    </lineage>
</organism>
<dbReference type="AlphaFoldDB" id="A0A183IZ98"/>
<dbReference type="WBParaSite" id="SBAD_0000927101-mRNA-1">
    <property type="protein sequence ID" value="SBAD_0000927101-mRNA-1"/>
    <property type="gene ID" value="SBAD_0000927101"/>
</dbReference>
<accession>A0A183IZ98</accession>